<dbReference type="EMBL" id="CACRTE010000024">
    <property type="protein sequence ID" value="VYT15788.1"/>
    <property type="molecule type" value="Genomic_DNA"/>
</dbReference>
<evidence type="ECO:0000313" key="1">
    <source>
        <dbReference type="EMBL" id="VYT15788.1"/>
    </source>
</evidence>
<sequence length="39" mass="4799">MVKEEVRNLSFLFTETGFVLDTVDREQQDSKWFQRFQED</sequence>
<proteinExistence type="predicted"/>
<gene>
    <name evidence="1" type="ORF">CILFYP12_01737</name>
</gene>
<reference evidence="1" key="1">
    <citation type="submission" date="2019-11" db="EMBL/GenBank/DDBJ databases">
        <authorList>
            <person name="Feng L."/>
        </authorList>
    </citation>
    <scope>NUCLEOTIDE SEQUENCE</scope>
    <source>
        <strain evidence="1">CinnocuumLFYP12</strain>
    </source>
</reference>
<accession>A0A6N2UDR7</accession>
<organism evidence="1">
    <name type="scientific">Clostridium innocuum</name>
    <dbReference type="NCBI Taxonomy" id="1522"/>
    <lineage>
        <taxon>Bacteria</taxon>
        <taxon>Bacillati</taxon>
        <taxon>Bacillota</taxon>
        <taxon>Clostridia</taxon>
        <taxon>Eubacteriales</taxon>
        <taxon>Clostridiaceae</taxon>
        <taxon>Clostridium</taxon>
    </lineage>
</organism>
<name>A0A6N2UDR7_CLOIN</name>
<dbReference type="AlphaFoldDB" id="A0A6N2UDR7"/>
<protein>
    <submittedName>
        <fullName evidence="1">Uncharacterized protein</fullName>
    </submittedName>
</protein>